<evidence type="ECO:0000313" key="3">
    <source>
        <dbReference type="Proteomes" id="UP000290759"/>
    </source>
</evidence>
<dbReference type="InterPro" id="IPR016169">
    <property type="entry name" value="FAD-bd_PCMH_sub2"/>
</dbReference>
<dbReference type="InterPro" id="IPR051312">
    <property type="entry name" value="Diverse_Substr_Oxidored"/>
</dbReference>
<dbReference type="OrthoDB" id="7840711at2"/>
<protein>
    <submittedName>
        <fullName evidence="2">FAD-binding molybdopterin dehydrogenase</fullName>
    </submittedName>
</protein>
<gene>
    <name evidence="2" type="ORF">D3273_06210</name>
</gene>
<dbReference type="Gene3D" id="3.30.465.10">
    <property type="match status" value="1"/>
</dbReference>
<evidence type="ECO:0000259" key="1">
    <source>
        <dbReference type="PROSITE" id="PS51387"/>
    </source>
</evidence>
<dbReference type="RefSeq" id="WP_129224575.1">
    <property type="nucleotide sequence ID" value="NZ_QYBB01000004.1"/>
</dbReference>
<dbReference type="PANTHER" id="PTHR42659:SF9">
    <property type="entry name" value="XANTHINE DEHYDROGENASE FAD-BINDING SUBUNIT XDHB-RELATED"/>
    <property type="match status" value="1"/>
</dbReference>
<dbReference type="AlphaFoldDB" id="A0A4Q2U8H4"/>
<feature type="domain" description="FAD-binding PCMH-type" evidence="1">
    <location>
        <begin position="1"/>
        <end position="173"/>
    </location>
</feature>
<dbReference type="PANTHER" id="PTHR42659">
    <property type="entry name" value="XANTHINE DEHYDROGENASE SUBUNIT C-RELATED"/>
    <property type="match status" value="1"/>
</dbReference>
<comment type="caution">
    <text evidence="2">The sequence shown here is derived from an EMBL/GenBank/DDBJ whole genome shotgun (WGS) entry which is preliminary data.</text>
</comment>
<accession>A0A4Q2U8H4</accession>
<dbReference type="Proteomes" id="UP000290759">
    <property type="component" value="Unassembled WGS sequence"/>
</dbReference>
<proteinExistence type="predicted"/>
<keyword evidence="3" id="KW-1185">Reference proteome</keyword>
<dbReference type="GO" id="GO:0016491">
    <property type="term" value="F:oxidoreductase activity"/>
    <property type="evidence" value="ECO:0007669"/>
    <property type="project" value="InterPro"/>
</dbReference>
<dbReference type="GO" id="GO:0071949">
    <property type="term" value="F:FAD binding"/>
    <property type="evidence" value="ECO:0007669"/>
    <property type="project" value="InterPro"/>
</dbReference>
<dbReference type="SUPFAM" id="SSF56176">
    <property type="entry name" value="FAD-binding/transporter-associated domain-like"/>
    <property type="match status" value="1"/>
</dbReference>
<dbReference type="InterPro" id="IPR016166">
    <property type="entry name" value="FAD-bd_PCMH"/>
</dbReference>
<dbReference type="Pfam" id="PF00941">
    <property type="entry name" value="FAD_binding_5"/>
    <property type="match status" value="1"/>
</dbReference>
<dbReference type="InterPro" id="IPR036318">
    <property type="entry name" value="FAD-bd_PCMH-like_sf"/>
</dbReference>
<organism evidence="2 3">
    <name type="scientific">Lichenibacterium minor</name>
    <dbReference type="NCBI Taxonomy" id="2316528"/>
    <lineage>
        <taxon>Bacteria</taxon>
        <taxon>Pseudomonadati</taxon>
        <taxon>Pseudomonadota</taxon>
        <taxon>Alphaproteobacteria</taxon>
        <taxon>Hyphomicrobiales</taxon>
        <taxon>Lichenihabitantaceae</taxon>
        <taxon>Lichenibacterium</taxon>
    </lineage>
</organism>
<dbReference type="PROSITE" id="PS51387">
    <property type="entry name" value="FAD_PCMH"/>
    <property type="match status" value="1"/>
</dbReference>
<reference evidence="2 3" key="1">
    <citation type="submission" date="2018-12" db="EMBL/GenBank/DDBJ databases">
        <authorList>
            <person name="Grouzdev D.S."/>
            <person name="Krutkina M.S."/>
        </authorList>
    </citation>
    <scope>NUCLEOTIDE SEQUENCE [LARGE SCALE GENOMIC DNA]</scope>
    <source>
        <strain evidence="2 3">RmlP026</strain>
    </source>
</reference>
<dbReference type="EMBL" id="QYBB01000004">
    <property type="protein sequence ID" value="RYC33039.1"/>
    <property type="molecule type" value="Genomic_DNA"/>
</dbReference>
<evidence type="ECO:0000313" key="2">
    <source>
        <dbReference type="EMBL" id="RYC33039.1"/>
    </source>
</evidence>
<dbReference type="InterPro" id="IPR002346">
    <property type="entry name" value="Mopterin_DH_FAD-bd"/>
</dbReference>
<reference evidence="2 3" key="2">
    <citation type="submission" date="2019-02" db="EMBL/GenBank/DDBJ databases">
        <title>'Lichenibacterium ramalinii' gen. nov. sp. nov., 'Lichenibacterium minor' gen. nov. sp. nov.</title>
        <authorList>
            <person name="Pankratov T."/>
        </authorList>
    </citation>
    <scope>NUCLEOTIDE SEQUENCE [LARGE SCALE GENOMIC DNA]</scope>
    <source>
        <strain evidence="2 3">RmlP026</strain>
    </source>
</reference>
<name>A0A4Q2U8H4_9HYPH</name>
<sequence length="270" mass="28429">MDLNGIDEVIERPDRGSLAGFRPGDAWLGGGTWLFSEPQPGLSRLIDLRGFGWAPLAADADGLTVAATCTIAELERWSAPPGWRAAALVPLCCRALLGSFKVWNGATVGGNICLALPAGPMTALAAALDATCRLWGPDEDRALPAAAFVTGDRRTALRAGELLREIRIPAEALRRRAAFRQISLTPQGRSGALLIGTLDEGGAFRLTVTGSTVRPLCFPYPAPPAADALLSDLAAIPDALVFDDVHGRPAWRRAVTAHLAGEILDELAAP</sequence>